<organism evidence="1 2">
    <name type="scientific">Cohnella endophytica</name>
    <dbReference type="NCBI Taxonomy" id="2419778"/>
    <lineage>
        <taxon>Bacteria</taxon>
        <taxon>Bacillati</taxon>
        <taxon>Bacillota</taxon>
        <taxon>Bacilli</taxon>
        <taxon>Bacillales</taxon>
        <taxon>Paenibacillaceae</taxon>
        <taxon>Cohnella</taxon>
    </lineage>
</organism>
<keyword evidence="2" id="KW-1185">Reference proteome</keyword>
<dbReference type="AlphaFoldDB" id="A0A494XYA2"/>
<sequence>MSIFISKLLLVSMMSIAPIHESGSHLLLNKVSISEVKQYSLSEAISEELKSAYDKGQPLRKGFKKLSGEVSNLHILENKDETTTFFSFMLNSKLRLGMAEVVLANNGYNVINRTEINVNSKIPLQVMYNRISTYPIRVFGAINDSRIKTVEIIFKDKTSISIAPTYGEYFFEIIKRNIRDIESIVGYDKTGKLIYTVE</sequence>
<evidence type="ECO:0000313" key="2">
    <source>
        <dbReference type="Proteomes" id="UP000282076"/>
    </source>
</evidence>
<evidence type="ECO:0000313" key="1">
    <source>
        <dbReference type="EMBL" id="RKP54939.1"/>
    </source>
</evidence>
<dbReference type="Proteomes" id="UP000282076">
    <property type="component" value="Unassembled WGS sequence"/>
</dbReference>
<proteinExistence type="predicted"/>
<accession>A0A494XYA2</accession>
<protein>
    <submittedName>
        <fullName evidence="1">Uncharacterized protein</fullName>
    </submittedName>
</protein>
<dbReference type="RefSeq" id="WP_120975318.1">
    <property type="nucleotide sequence ID" value="NZ_RBZM01000004.1"/>
</dbReference>
<gene>
    <name evidence="1" type="ORF">D7Z26_06780</name>
</gene>
<name>A0A494XYA2_9BACL</name>
<reference evidence="1 2" key="1">
    <citation type="submission" date="2018-10" db="EMBL/GenBank/DDBJ databases">
        <title>Cohnella sp. M2MS4P-1, whole genome shotgun sequence.</title>
        <authorList>
            <person name="Tuo L."/>
        </authorList>
    </citation>
    <scope>NUCLEOTIDE SEQUENCE [LARGE SCALE GENOMIC DNA]</scope>
    <source>
        <strain evidence="1 2">M2MS4P-1</strain>
    </source>
</reference>
<dbReference type="EMBL" id="RBZM01000004">
    <property type="protein sequence ID" value="RKP54939.1"/>
    <property type="molecule type" value="Genomic_DNA"/>
</dbReference>
<comment type="caution">
    <text evidence="1">The sequence shown here is derived from an EMBL/GenBank/DDBJ whole genome shotgun (WGS) entry which is preliminary data.</text>
</comment>
<dbReference type="OrthoDB" id="1805863at2"/>